<sequence>MAAVGKVFEYAMAKVKTVASATALLWDISLIVAAYFNPLTEISMAVFDQYATSIELCRACDECPFVKYTTFQIGCSGIFSCSICDSQSSPGREMTYLIRTGGVSCLKCCSVCMEKNGIIVCRRDEDTDEDYPAFFFCDEFGGRAMPMSFIVKSICNGRFRPSIADQGPLERIAIGGKLITVRANKRAFALAHFQKICERCQWKQPVCLVCGTHQSRMYDDGDVILCKNKTCHKKFGYQPIPDSCLIETDGSDTIYCRCVKS</sequence>
<dbReference type="EMBL" id="MK072259">
    <property type="protein sequence ID" value="AYV81117.1"/>
    <property type="molecule type" value="Genomic_DNA"/>
</dbReference>
<gene>
    <name evidence="1" type="ORF">Harvfovirus17_11</name>
</gene>
<name>A0A3G5A1M6_9VIRU</name>
<protein>
    <submittedName>
        <fullName evidence="1">Uncharacterized protein</fullName>
    </submittedName>
</protein>
<proteinExistence type="predicted"/>
<organism evidence="1">
    <name type="scientific">Harvfovirus sp</name>
    <dbReference type="NCBI Taxonomy" id="2487768"/>
    <lineage>
        <taxon>Viruses</taxon>
        <taxon>Varidnaviria</taxon>
        <taxon>Bamfordvirae</taxon>
        <taxon>Nucleocytoviricota</taxon>
        <taxon>Megaviricetes</taxon>
        <taxon>Imitervirales</taxon>
        <taxon>Mimiviridae</taxon>
        <taxon>Klosneuvirinae</taxon>
    </lineage>
</organism>
<reference evidence="1" key="1">
    <citation type="submission" date="2018-10" db="EMBL/GenBank/DDBJ databases">
        <title>Hidden diversity of soil giant viruses.</title>
        <authorList>
            <person name="Schulz F."/>
            <person name="Alteio L."/>
            <person name="Goudeau D."/>
            <person name="Ryan E.M."/>
            <person name="Malmstrom R.R."/>
            <person name="Blanchard J."/>
            <person name="Woyke T."/>
        </authorList>
    </citation>
    <scope>NUCLEOTIDE SEQUENCE</scope>
    <source>
        <strain evidence="1">HAV1</strain>
    </source>
</reference>
<accession>A0A3G5A1M6</accession>
<evidence type="ECO:0000313" key="1">
    <source>
        <dbReference type="EMBL" id="AYV81117.1"/>
    </source>
</evidence>